<evidence type="ECO:0000313" key="2">
    <source>
        <dbReference type="EMBL" id="MFB9758513.1"/>
    </source>
</evidence>
<evidence type="ECO:0000313" key="3">
    <source>
        <dbReference type="Proteomes" id="UP001589609"/>
    </source>
</evidence>
<evidence type="ECO:0000256" key="1">
    <source>
        <dbReference type="SAM" id="Phobius"/>
    </source>
</evidence>
<feature type="transmembrane region" description="Helical" evidence="1">
    <location>
        <begin position="267"/>
        <end position="289"/>
    </location>
</feature>
<dbReference type="RefSeq" id="WP_379948807.1">
    <property type="nucleotide sequence ID" value="NZ_JBHMAF010000034.1"/>
</dbReference>
<protein>
    <recommendedName>
        <fullName evidence="4">Citrate transporter-like domain-containing protein</fullName>
    </recommendedName>
</protein>
<dbReference type="Proteomes" id="UP001589609">
    <property type="component" value="Unassembled WGS sequence"/>
</dbReference>
<evidence type="ECO:0008006" key="4">
    <source>
        <dbReference type="Google" id="ProtNLM"/>
    </source>
</evidence>
<feature type="transmembrane region" description="Helical" evidence="1">
    <location>
        <begin position="45"/>
        <end position="67"/>
    </location>
</feature>
<dbReference type="EMBL" id="JBHMAF010000034">
    <property type="protein sequence ID" value="MFB9758513.1"/>
    <property type="molecule type" value="Genomic_DNA"/>
</dbReference>
<sequence>MRVYIYTALIVLYVISNFTSGMILHFSIGIMATIALILSFFYAKGLYLVSGIIFFMSGILLLIYNNAPWYTFLLHFEQMLGLLSLFLVLPFINSLIRFGRYDKNLNLLLQDQVTSLTKLYRRSYVVCHFLGLFLNIATLPLLTNSLKGALQQFPDKTQNKFYTQNLLRAYALCLTWSPMEVMVSTTIDITRVHYYKIFPILISLAILTICFDWILSAFKYKNTHFLIENQQKINSKKVYKKILQLLCMLLIFTLAASGLQHFLNKGFLFSVVLLIIPFSIIWTLFIGGVKRYFIITIPHWKKRTEGLSNYFFMFLSAGFFVEMLSLSGLLSFLKPVFSLASEKALLFYLIIGAYFLVTSLIGFHPLISLTFLAELLQPILPIVDPIPLAIVLISCSLSTVMYSPYNLSVSILASQLTMNPFQLGRWNIGFAIFYMLLSICTAHILGYFL</sequence>
<feature type="transmembrane region" description="Helical" evidence="1">
    <location>
        <begin position="310"/>
        <end position="333"/>
    </location>
</feature>
<organism evidence="2 3">
    <name type="scientific">Ectobacillus funiculus</name>
    <dbReference type="NCBI Taxonomy" id="137993"/>
    <lineage>
        <taxon>Bacteria</taxon>
        <taxon>Bacillati</taxon>
        <taxon>Bacillota</taxon>
        <taxon>Bacilli</taxon>
        <taxon>Bacillales</taxon>
        <taxon>Bacillaceae</taxon>
        <taxon>Ectobacillus</taxon>
    </lineage>
</organism>
<feature type="transmembrane region" description="Helical" evidence="1">
    <location>
        <begin position="79"/>
        <end position="98"/>
    </location>
</feature>
<comment type="caution">
    <text evidence="2">The sequence shown here is derived from an EMBL/GenBank/DDBJ whole genome shotgun (WGS) entry which is preliminary data.</text>
</comment>
<feature type="transmembrane region" description="Helical" evidence="1">
    <location>
        <begin position="6"/>
        <end position="38"/>
    </location>
</feature>
<feature type="transmembrane region" description="Helical" evidence="1">
    <location>
        <begin position="425"/>
        <end position="448"/>
    </location>
</feature>
<reference evidence="2 3" key="1">
    <citation type="submission" date="2024-09" db="EMBL/GenBank/DDBJ databases">
        <authorList>
            <person name="Sun Q."/>
            <person name="Mori K."/>
        </authorList>
    </citation>
    <scope>NUCLEOTIDE SEQUENCE [LARGE SCALE GENOMIC DNA]</scope>
    <source>
        <strain evidence="2 3">JCM 11201</strain>
    </source>
</reference>
<feature type="transmembrane region" description="Helical" evidence="1">
    <location>
        <begin position="242"/>
        <end position="261"/>
    </location>
</feature>
<feature type="transmembrane region" description="Helical" evidence="1">
    <location>
        <begin position="197"/>
        <end position="215"/>
    </location>
</feature>
<feature type="transmembrane region" description="Helical" evidence="1">
    <location>
        <begin position="119"/>
        <end position="142"/>
    </location>
</feature>
<keyword evidence="1" id="KW-0472">Membrane</keyword>
<gene>
    <name evidence="2" type="ORF">ACFFMS_08270</name>
</gene>
<accession>A0ABV5WE47</accession>
<feature type="transmembrane region" description="Helical" evidence="1">
    <location>
        <begin position="345"/>
        <end position="373"/>
    </location>
</feature>
<proteinExistence type="predicted"/>
<keyword evidence="3" id="KW-1185">Reference proteome</keyword>
<feature type="transmembrane region" description="Helical" evidence="1">
    <location>
        <begin position="385"/>
        <end position="405"/>
    </location>
</feature>
<keyword evidence="1" id="KW-0812">Transmembrane</keyword>
<keyword evidence="1" id="KW-1133">Transmembrane helix</keyword>
<name>A0ABV5WE47_9BACI</name>